<keyword evidence="5" id="KW-1185">Reference proteome</keyword>
<dbReference type="Proteomes" id="UP000199280">
    <property type="component" value="Unassembled WGS sequence"/>
</dbReference>
<protein>
    <submittedName>
        <fullName evidence="2 3">Glycine cleavage system H protein</fullName>
    </submittedName>
</protein>
<dbReference type="Pfam" id="PF01597">
    <property type="entry name" value="GCV_H"/>
    <property type="match status" value="1"/>
</dbReference>
<dbReference type="STRING" id="640938.TR210_1008"/>
<gene>
    <name evidence="3" type="ORF">SAMN05216375_103140</name>
    <name evidence="2" type="ORF">TR210_1008</name>
</gene>
<reference evidence="2 4" key="1">
    <citation type="submission" date="2016-02" db="EMBL/GenBank/DDBJ databases">
        <authorList>
            <person name="Wen L."/>
            <person name="He K."/>
            <person name="Yang H."/>
        </authorList>
    </citation>
    <scope>NUCLEOTIDE SEQUENCE [LARGE SCALE GENOMIC DNA]</scope>
    <source>
        <strain evidence="2">Trichococcus_R210</strain>
    </source>
</reference>
<dbReference type="Gene3D" id="2.40.50.100">
    <property type="match status" value="1"/>
</dbReference>
<dbReference type="OrthoDB" id="2401220at2"/>
<dbReference type="EMBL" id="FJNB01000005">
    <property type="protein sequence ID" value="CZQ91923.1"/>
    <property type="molecule type" value="Genomic_DNA"/>
</dbReference>
<dbReference type="PANTHER" id="PTHR11715:SF3">
    <property type="entry name" value="GLYCINE CLEAVAGE SYSTEM H PROTEIN-RELATED"/>
    <property type="match status" value="1"/>
</dbReference>
<dbReference type="InterPro" id="IPR011053">
    <property type="entry name" value="Single_hybrid_motif"/>
</dbReference>
<evidence type="ECO:0000313" key="4">
    <source>
        <dbReference type="Proteomes" id="UP000076878"/>
    </source>
</evidence>
<dbReference type="EMBL" id="FNYT01000003">
    <property type="protein sequence ID" value="SEI76986.1"/>
    <property type="molecule type" value="Genomic_DNA"/>
</dbReference>
<sequence>MIENTVKYSENGFWIKKEADKYIIGLSEKGQDDLGEVSFIDLPETGAIKTTDTLIGVEAAKAMTDLASPLAGTITAVNEALENNPENLNSTDATVNWIVELTDVSEEAFAALQNESGLE</sequence>
<dbReference type="CDD" id="cd06848">
    <property type="entry name" value="GCS_H"/>
    <property type="match status" value="1"/>
</dbReference>
<evidence type="ECO:0000313" key="3">
    <source>
        <dbReference type="EMBL" id="SEI76986.1"/>
    </source>
</evidence>
<evidence type="ECO:0000256" key="1">
    <source>
        <dbReference type="ARBA" id="ARBA00022823"/>
    </source>
</evidence>
<dbReference type="GO" id="GO:0019464">
    <property type="term" value="P:glycine decarboxylation via glycine cleavage system"/>
    <property type="evidence" value="ECO:0007669"/>
    <property type="project" value="InterPro"/>
</dbReference>
<dbReference type="InterPro" id="IPR002930">
    <property type="entry name" value="GCV_H"/>
</dbReference>
<name>A0A143YK54_9LACT</name>
<evidence type="ECO:0000313" key="2">
    <source>
        <dbReference type="EMBL" id="CZQ91923.1"/>
    </source>
</evidence>
<dbReference type="Proteomes" id="UP000076878">
    <property type="component" value="Unassembled WGS sequence"/>
</dbReference>
<dbReference type="PANTHER" id="PTHR11715">
    <property type="entry name" value="GLYCINE CLEAVAGE SYSTEM H PROTEIN"/>
    <property type="match status" value="1"/>
</dbReference>
<keyword evidence="1" id="KW-0450">Lipoyl</keyword>
<dbReference type="RefSeq" id="WP_068622186.1">
    <property type="nucleotide sequence ID" value="NZ_FJNB01000005.1"/>
</dbReference>
<dbReference type="InterPro" id="IPR033753">
    <property type="entry name" value="GCV_H/Fam206"/>
</dbReference>
<proteinExistence type="predicted"/>
<reference evidence="3 5" key="2">
    <citation type="submission" date="2016-10" db="EMBL/GenBank/DDBJ databases">
        <authorList>
            <person name="Varghese N."/>
            <person name="Submissions S."/>
        </authorList>
    </citation>
    <scope>NUCLEOTIDE SEQUENCE [LARGE SCALE GENOMIC DNA]</scope>
    <source>
        <strain evidence="3 5">DSM 22150</strain>
    </source>
</reference>
<dbReference type="GO" id="GO:0005829">
    <property type="term" value="C:cytosol"/>
    <property type="evidence" value="ECO:0007669"/>
    <property type="project" value="TreeGrafter"/>
</dbReference>
<evidence type="ECO:0000313" key="5">
    <source>
        <dbReference type="Proteomes" id="UP000199280"/>
    </source>
</evidence>
<dbReference type="SUPFAM" id="SSF51230">
    <property type="entry name" value="Single hybrid motif"/>
    <property type="match status" value="1"/>
</dbReference>
<dbReference type="GO" id="GO:0009249">
    <property type="term" value="P:protein lipoylation"/>
    <property type="evidence" value="ECO:0007669"/>
    <property type="project" value="TreeGrafter"/>
</dbReference>
<accession>A0A143YK54</accession>
<dbReference type="AlphaFoldDB" id="A0A143YK54"/>
<organism evidence="2 4">
    <name type="scientific">Trichococcus ilyis</name>
    <dbReference type="NCBI Taxonomy" id="640938"/>
    <lineage>
        <taxon>Bacteria</taxon>
        <taxon>Bacillati</taxon>
        <taxon>Bacillota</taxon>
        <taxon>Bacilli</taxon>
        <taxon>Lactobacillales</taxon>
        <taxon>Carnobacteriaceae</taxon>
        <taxon>Trichococcus</taxon>
    </lineage>
</organism>
<dbReference type="GO" id="GO:0005960">
    <property type="term" value="C:glycine cleavage complex"/>
    <property type="evidence" value="ECO:0007669"/>
    <property type="project" value="InterPro"/>
</dbReference>